<dbReference type="Gene3D" id="2.60.40.10">
    <property type="entry name" value="Immunoglobulins"/>
    <property type="match status" value="1"/>
</dbReference>
<protein>
    <submittedName>
        <fullName evidence="1">Uncharacterized protein</fullName>
    </submittedName>
</protein>
<evidence type="ECO:0000313" key="1">
    <source>
        <dbReference type="EMBL" id="MBC2844633.1"/>
    </source>
</evidence>
<organism evidence="1 2">
    <name type="scientific">Winogradskyella flava</name>
    <dbReference type="NCBI Taxonomy" id="1884876"/>
    <lineage>
        <taxon>Bacteria</taxon>
        <taxon>Pseudomonadati</taxon>
        <taxon>Bacteroidota</taxon>
        <taxon>Flavobacteriia</taxon>
        <taxon>Flavobacteriales</taxon>
        <taxon>Flavobacteriaceae</taxon>
        <taxon>Winogradskyella</taxon>
    </lineage>
</organism>
<proteinExistence type="predicted"/>
<name>A0A842IS82_9FLAO</name>
<dbReference type="RefSeq" id="WP_185788292.1">
    <property type="nucleotide sequence ID" value="NZ_JACLCP010000001.1"/>
</dbReference>
<accession>A0A842IS82</accession>
<dbReference type="InterPro" id="IPR013783">
    <property type="entry name" value="Ig-like_fold"/>
</dbReference>
<evidence type="ECO:0000313" key="2">
    <source>
        <dbReference type="Proteomes" id="UP000533900"/>
    </source>
</evidence>
<dbReference type="EMBL" id="JACLCP010000001">
    <property type="protein sequence ID" value="MBC2844633.1"/>
    <property type="molecule type" value="Genomic_DNA"/>
</dbReference>
<comment type="caution">
    <text evidence="1">The sequence shown here is derived from an EMBL/GenBank/DDBJ whole genome shotgun (WGS) entry which is preliminary data.</text>
</comment>
<dbReference type="AlphaFoldDB" id="A0A842IS82"/>
<gene>
    <name evidence="1" type="ORF">H7F21_05970</name>
</gene>
<sequence>MIRKLYLYSSVCCLLSCEQLIEVEDISNEVVIILAPANNSALDTTTVNFTWELLEFAESYQLQVAKPNFDMAELIVEDTIITTTYFNRTLDIGTYQWRIKGINSAYQTQYTTQSLSIED</sequence>
<reference evidence="1" key="1">
    <citation type="submission" date="2020-08" db="EMBL/GenBank/DDBJ databases">
        <title>Winogradskyella ouciana sp. nov., isolated from the hadal seawater of the Mariana Trench.</title>
        <authorList>
            <person name="He X."/>
        </authorList>
    </citation>
    <scope>NUCLEOTIDE SEQUENCE [LARGE SCALE GENOMIC DNA]</scope>
    <source>
        <strain evidence="1">KCTC 52348</strain>
    </source>
</reference>
<keyword evidence="2" id="KW-1185">Reference proteome</keyword>
<dbReference type="Proteomes" id="UP000533900">
    <property type="component" value="Unassembled WGS sequence"/>
</dbReference>